<evidence type="ECO:0000256" key="2">
    <source>
        <dbReference type="ARBA" id="ARBA00009178"/>
    </source>
</evidence>
<dbReference type="AlphaFoldDB" id="A0A0A0L9A8"/>
<dbReference type="GO" id="GO:0005179">
    <property type="term" value="F:hormone activity"/>
    <property type="evidence" value="ECO:0007669"/>
    <property type="project" value="UniProtKB-KW"/>
</dbReference>
<evidence type="ECO:0000256" key="8">
    <source>
        <dbReference type="SAM" id="SignalP"/>
    </source>
</evidence>
<dbReference type="KEGG" id="csv:101208813"/>
<feature type="chain" id="PRO_5001965905" description="Protein RALF-like 32" evidence="8">
    <location>
        <begin position="43"/>
        <end position="128"/>
    </location>
</feature>
<dbReference type="Gramene" id="KGN57227">
    <property type="protein sequence ID" value="KGN57227"/>
    <property type="gene ID" value="Csa_3G171840"/>
</dbReference>
<protein>
    <recommendedName>
        <fullName evidence="11">Protein RALF-like 32</fullName>
    </recommendedName>
</protein>
<feature type="region of interest" description="Disordered" evidence="7">
    <location>
        <begin position="93"/>
        <end position="112"/>
    </location>
</feature>
<dbReference type="eggNOG" id="ENOG502S5DT">
    <property type="taxonomic scope" value="Eukaryota"/>
</dbReference>
<dbReference type="EMBL" id="CM002924">
    <property type="protein sequence ID" value="KGN57227.1"/>
    <property type="molecule type" value="Genomic_DNA"/>
</dbReference>
<dbReference type="InterPro" id="IPR008801">
    <property type="entry name" value="RALF"/>
</dbReference>
<comment type="similarity">
    <text evidence="2">Belongs to the plant rapid alkalinization factor (RALF) family.</text>
</comment>
<dbReference type="PANTHER" id="PTHR33136">
    <property type="entry name" value="RAPID ALKALINIZATION FACTOR-LIKE"/>
    <property type="match status" value="1"/>
</dbReference>
<keyword evidence="4" id="KW-0372">Hormone</keyword>
<evidence type="ECO:0000256" key="4">
    <source>
        <dbReference type="ARBA" id="ARBA00022702"/>
    </source>
</evidence>
<accession>A0A0A0L9A8</accession>
<evidence type="ECO:0008006" key="11">
    <source>
        <dbReference type="Google" id="ProtNLM"/>
    </source>
</evidence>
<evidence type="ECO:0000313" key="9">
    <source>
        <dbReference type="EMBL" id="KGN57227.1"/>
    </source>
</evidence>
<proteinExistence type="inferred from homology"/>
<reference evidence="9 10" key="1">
    <citation type="journal article" date="2009" name="Nat. Genet.">
        <title>The genome of the cucumber, Cucumis sativus L.</title>
        <authorList>
            <person name="Huang S."/>
            <person name="Li R."/>
            <person name="Zhang Z."/>
            <person name="Li L."/>
            <person name="Gu X."/>
            <person name="Fan W."/>
            <person name="Lucas W.J."/>
            <person name="Wang X."/>
            <person name="Xie B."/>
            <person name="Ni P."/>
            <person name="Ren Y."/>
            <person name="Zhu H."/>
            <person name="Li J."/>
            <person name="Lin K."/>
            <person name="Jin W."/>
            <person name="Fei Z."/>
            <person name="Li G."/>
            <person name="Staub J."/>
            <person name="Kilian A."/>
            <person name="van der Vossen E.A."/>
            <person name="Wu Y."/>
            <person name="Guo J."/>
            <person name="He J."/>
            <person name="Jia Z."/>
            <person name="Ren Y."/>
            <person name="Tian G."/>
            <person name="Lu Y."/>
            <person name="Ruan J."/>
            <person name="Qian W."/>
            <person name="Wang M."/>
            <person name="Huang Q."/>
            <person name="Li B."/>
            <person name="Xuan Z."/>
            <person name="Cao J."/>
            <person name="Asan"/>
            <person name="Wu Z."/>
            <person name="Zhang J."/>
            <person name="Cai Q."/>
            <person name="Bai Y."/>
            <person name="Zhao B."/>
            <person name="Han Y."/>
            <person name="Li Y."/>
            <person name="Li X."/>
            <person name="Wang S."/>
            <person name="Shi Q."/>
            <person name="Liu S."/>
            <person name="Cho W.K."/>
            <person name="Kim J.Y."/>
            <person name="Xu Y."/>
            <person name="Heller-Uszynska K."/>
            <person name="Miao H."/>
            <person name="Cheng Z."/>
            <person name="Zhang S."/>
            <person name="Wu J."/>
            <person name="Yang Y."/>
            <person name="Kang H."/>
            <person name="Li M."/>
            <person name="Liang H."/>
            <person name="Ren X."/>
            <person name="Shi Z."/>
            <person name="Wen M."/>
            <person name="Jian M."/>
            <person name="Yang H."/>
            <person name="Zhang G."/>
            <person name="Yang Z."/>
            <person name="Chen R."/>
            <person name="Liu S."/>
            <person name="Li J."/>
            <person name="Ma L."/>
            <person name="Liu H."/>
            <person name="Zhou Y."/>
            <person name="Zhao J."/>
            <person name="Fang X."/>
            <person name="Li G."/>
            <person name="Fang L."/>
            <person name="Li Y."/>
            <person name="Liu D."/>
            <person name="Zheng H."/>
            <person name="Zhang Y."/>
            <person name="Qin N."/>
            <person name="Li Z."/>
            <person name="Yang G."/>
            <person name="Yang S."/>
            <person name="Bolund L."/>
            <person name="Kristiansen K."/>
            <person name="Zheng H."/>
            <person name="Li S."/>
            <person name="Zhang X."/>
            <person name="Yang H."/>
            <person name="Wang J."/>
            <person name="Sun R."/>
            <person name="Zhang B."/>
            <person name="Jiang S."/>
            <person name="Wang J."/>
            <person name="Du Y."/>
            <person name="Li S."/>
        </authorList>
    </citation>
    <scope>NUCLEOTIDE SEQUENCE [LARGE SCALE GENOMIC DNA]</scope>
    <source>
        <strain evidence="10">cv. 9930</strain>
    </source>
</reference>
<evidence type="ECO:0000256" key="5">
    <source>
        <dbReference type="ARBA" id="ARBA00022729"/>
    </source>
</evidence>
<dbReference type="Proteomes" id="UP000029981">
    <property type="component" value="Chromosome 3"/>
</dbReference>
<evidence type="ECO:0000256" key="6">
    <source>
        <dbReference type="ARBA" id="ARBA00023157"/>
    </source>
</evidence>
<evidence type="ECO:0000313" key="10">
    <source>
        <dbReference type="Proteomes" id="UP000029981"/>
    </source>
</evidence>
<reference evidence="9 10" key="2">
    <citation type="journal article" date="2009" name="PLoS ONE">
        <title>An integrated genetic and cytogenetic map of the cucumber genome.</title>
        <authorList>
            <person name="Ren Y."/>
            <person name="Zhang Z."/>
            <person name="Liu J."/>
            <person name="Staub J.E."/>
            <person name="Han Y."/>
            <person name="Cheng Z."/>
            <person name="Li X."/>
            <person name="Lu J."/>
            <person name="Miao H."/>
            <person name="Kang H."/>
            <person name="Xie B."/>
            <person name="Gu X."/>
            <person name="Wang X."/>
            <person name="Du Y."/>
            <person name="Jin W."/>
            <person name="Huang S."/>
        </authorList>
    </citation>
    <scope>NUCLEOTIDE SEQUENCE [LARGE SCALE GENOMIC DNA]</scope>
    <source>
        <strain evidence="10">cv. 9930</strain>
    </source>
</reference>
<sequence>MESQNNNTRKRISSKPMSLQTCFLLLLFLFLFLFQDLCLVRASSTHSCNGSIAACANEEEMLMESEITRRFLEQQKKYISIGALKKDHPACDGASGGQPYTRSGSCAPPPANPYNRGCSKIYRCRSDD</sequence>
<dbReference type="GO" id="GO:0040008">
    <property type="term" value="P:regulation of growth"/>
    <property type="evidence" value="ECO:0007669"/>
    <property type="project" value="UniProtKB-ARBA"/>
</dbReference>
<evidence type="ECO:0000256" key="7">
    <source>
        <dbReference type="SAM" id="MobiDB-lite"/>
    </source>
</evidence>
<dbReference type="Pfam" id="PF05498">
    <property type="entry name" value="RALF"/>
    <property type="match status" value="1"/>
</dbReference>
<evidence type="ECO:0000256" key="1">
    <source>
        <dbReference type="ARBA" id="ARBA00004613"/>
    </source>
</evidence>
<dbReference type="GO" id="GO:0005576">
    <property type="term" value="C:extracellular region"/>
    <property type="evidence" value="ECO:0007669"/>
    <property type="project" value="UniProtKB-SubCell"/>
</dbReference>
<dbReference type="OMA" id="WSSQRFT"/>
<feature type="signal peptide" evidence="8">
    <location>
        <begin position="1"/>
        <end position="42"/>
    </location>
</feature>
<keyword evidence="10" id="KW-1185">Reference proteome</keyword>
<keyword evidence="5 8" id="KW-0732">Signal</keyword>
<dbReference type="OrthoDB" id="1921542at2759"/>
<keyword evidence="6" id="KW-1015">Disulfide bond</keyword>
<comment type="subcellular location">
    <subcellularLocation>
        <location evidence="1">Secreted</location>
    </subcellularLocation>
</comment>
<evidence type="ECO:0000256" key="3">
    <source>
        <dbReference type="ARBA" id="ARBA00022525"/>
    </source>
</evidence>
<dbReference type="STRING" id="3659.A0A0A0L9A8"/>
<dbReference type="PANTHER" id="PTHR33136:SF4">
    <property type="entry name" value="PROTEIN RALF-LIKE 32"/>
    <property type="match status" value="1"/>
</dbReference>
<dbReference type="SMR" id="A0A0A0L9A8"/>
<dbReference type="GO" id="GO:0019722">
    <property type="term" value="P:calcium-mediated signaling"/>
    <property type="evidence" value="ECO:0000318"/>
    <property type="project" value="GO_Central"/>
</dbReference>
<reference evidence="9 10" key="4">
    <citation type="journal article" date="2011" name="BMC Genomics">
        <title>RNA-Seq improves annotation of protein-coding genes in the cucumber genome.</title>
        <authorList>
            <person name="Li Z."/>
            <person name="Zhang Z."/>
            <person name="Yan P."/>
            <person name="Huang S."/>
            <person name="Fei Z."/>
            <person name="Lin K."/>
        </authorList>
    </citation>
    <scope>NUCLEOTIDE SEQUENCE [LARGE SCALE GENOMIC DNA]</scope>
    <source>
        <strain evidence="10">cv. 9930</strain>
    </source>
</reference>
<reference evidence="9 10" key="3">
    <citation type="journal article" date="2010" name="BMC Genomics">
        <title>Transcriptome sequencing and comparative analysis of cucumber flowers with different sex types.</title>
        <authorList>
            <person name="Guo S."/>
            <person name="Zheng Y."/>
            <person name="Joung J.G."/>
            <person name="Liu S."/>
            <person name="Zhang Z."/>
            <person name="Crasta O.R."/>
            <person name="Sobral B.W."/>
            <person name="Xu Y."/>
            <person name="Huang S."/>
            <person name="Fei Z."/>
        </authorList>
    </citation>
    <scope>NUCLEOTIDE SEQUENCE [LARGE SCALE GENOMIC DNA]</scope>
    <source>
        <strain evidence="10">cv. 9930</strain>
    </source>
</reference>
<keyword evidence="3" id="KW-0964">Secreted</keyword>
<gene>
    <name evidence="9" type="ORF">Csa_3G171840</name>
</gene>
<name>A0A0A0L9A8_CUCSA</name>
<organism evidence="9 10">
    <name type="scientific">Cucumis sativus</name>
    <name type="common">Cucumber</name>
    <dbReference type="NCBI Taxonomy" id="3659"/>
    <lineage>
        <taxon>Eukaryota</taxon>
        <taxon>Viridiplantae</taxon>
        <taxon>Streptophyta</taxon>
        <taxon>Embryophyta</taxon>
        <taxon>Tracheophyta</taxon>
        <taxon>Spermatophyta</taxon>
        <taxon>Magnoliopsida</taxon>
        <taxon>eudicotyledons</taxon>
        <taxon>Gunneridae</taxon>
        <taxon>Pentapetalae</taxon>
        <taxon>rosids</taxon>
        <taxon>fabids</taxon>
        <taxon>Cucurbitales</taxon>
        <taxon>Cucurbitaceae</taxon>
        <taxon>Benincaseae</taxon>
        <taxon>Cucumis</taxon>
    </lineage>
</organism>